<dbReference type="Gene3D" id="3.30.700.10">
    <property type="entry name" value="Glycoprotein, Type 4 Pilin"/>
    <property type="match status" value="1"/>
</dbReference>
<evidence type="ECO:0008006" key="4">
    <source>
        <dbReference type="Google" id="ProtNLM"/>
    </source>
</evidence>
<dbReference type="AlphaFoldDB" id="A0A2S7U1N4"/>
<keyword evidence="1" id="KW-0812">Transmembrane</keyword>
<accession>A0A2S7U1N4</accession>
<gene>
    <name evidence="2" type="ORF">BSZ32_10695</name>
</gene>
<evidence type="ECO:0000313" key="3">
    <source>
        <dbReference type="Proteomes" id="UP000239907"/>
    </source>
</evidence>
<proteinExistence type="predicted"/>
<evidence type="ECO:0000313" key="2">
    <source>
        <dbReference type="EMBL" id="PQJ28909.1"/>
    </source>
</evidence>
<dbReference type="Proteomes" id="UP000239907">
    <property type="component" value="Unassembled WGS sequence"/>
</dbReference>
<feature type="transmembrane region" description="Helical" evidence="1">
    <location>
        <begin position="20"/>
        <end position="40"/>
    </location>
</feature>
<organism evidence="2 3">
    <name type="scientific">Rubritalea profundi</name>
    <dbReference type="NCBI Taxonomy" id="1658618"/>
    <lineage>
        <taxon>Bacteria</taxon>
        <taxon>Pseudomonadati</taxon>
        <taxon>Verrucomicrobiota</taxon>
        <taxon>Verrucomicrobiia</taxon>
        <taxon>Verrucomicrobiales</taxon>
        <taxon>Rubritaleaceae</taxon>
        <taxon>Rubritalea</taxon>
    </lineage>
</organism>
<dbReference type="SUPFAM" id="SSF54523">
    <property type="entry name" value="Pili subunits"/>
    <property type="match status" value="1"/>
</dbReference>
<keyword evidence="1" id="KW-0472">Membrane</keyword>
<reference evidence="2 3" key="1">
    <citation type="submission" date="2016-12" db="EMBL/GenBank/DDBJ databases">
        <title>Study of bacterial adaptation to deep sea.</title>
        <authorList>
            <person name="Song J."/>
            <person name="Yoshizawa S."/>
            <person name="Kogure K."/>
        </authorList>
    </citation>
    <scope>NUCLEOTIDE SEQUENCE [LARGE SCALE GENOMIC DNA]</scope>
    <source>
        <strain evidence="2 3">SAORIC-165</strain>
    </source>
</reference>
<protein>
    <recommendedName>
        <fullName evidence="4">Prepilin-type N-terminal cleavage/methylation domain-containing protein</fullName>
    </recommendedName>
</protein>
<dbReference type="NCBIfam" id="TIGR02532">
    <property type="entry name" value="IV_pilin_GFxxxE"/>
    <property type="match status" value="1"/>
</dbReference>
<dbReference type="EMBL" id="MQWA01000001">
    <property type="protein sequence ID" value="PQJ28909.1"/>
    <property type="molecule type" value="Genomic_DNA"/>
</dbReference>
<comment type="caution">
    <text evidence="2">The sequence shown here is derived from an EMBL/GenBank/DDBJ whole genome shotgun (WGS) entry which is preliminary data.</text>
</comment>
<dbReference type="InterPro" id="IPR045584">
    <property type="entry name" value="Pilin-like"/>
</dbReference>
<dbReference type="OrthoDB" id="9853309at2"/>
<sequence length="191" mass="21098">MNAMQKTSYSQFIRRGFSLVEILVVITIIAVLAAIAYPVAGKMIKSSKLKKNLAMIVTIERGIEDFYDDYGYFPIDAGSDDEIELDQVNLLNALAGNTKDRNTTGKNFVASLPDASNGVSGLVYLANGDIDSLVNSFGGDFYIMLDGTFDEEIDEPNEFGNTTIKQKRSLIWTYGEEGQDGDENDFVTSWE</sequence>
<keyword evidence="3" id="KW-1185">Reference proteome</keyword>
<dbReference type="InterPro" id="IPR012902">
    <property type="entry name" value="N_methyl_site"/>
</dbReference>
<keyword evidence="1" id="KW-1133">Transmembrane helix</keyword>
<dbReference type="PROSITE" id="PS00409">
    <property type="entry name" value="PROKAR_NTER_METHYL"/>
    <property type="match status" value="1"/>
</dbReference>
<name>A0A2S7U1N4_9BACT</name>
<evidence type="ECO:0000256" key="1">
    <source>
        <dbReference type="SAM" id="Phobius"/>
    </source>
</evidence>
<dbReference type="Pfam" id="PF07963">
    <property type="entry name" value="N_methyl"/>
    <property type="match status" value="1"/>
</dbReference>